<dbReference type="RefSeq" id="WP_146519584.1">
    <property type="nucleotide sequence ID" value="NZ_CP151726.1"/>
</dbReference>
<dbReference type="Proteomes" id="UP000320176">
    <property type="component" value="Unassembled WGS sequence"/>
</dbReference>
<evidence type="ECO:0000313" key="3">
    <source>
        <dbReference type="EMBL" id="TWU06519.1"/>
    </source>
</evidence>
<sequence length="142" mass="16082">MPFGACAPVCFAASPDQVVIRKVAEPRGWLSKMSPHPIVYEGRKWWHAVALFQALRFASDDKEAREAVPEPRSPTKKKMIAKRFRARRVVAPLSDQDVENMGLCLRLKMDAHGGVRRKLIASGERLLVEDCSPWGRRVNDLF</sequence>
<dbReference type="SUPFAM" id="SSF143990">
    <property type="entry name" value="YbiA-like"/>
    <property type="match status" value="1"/>
</dbReference>
<organism evidence="3 4">
    <name type="scientific">Stieleria varia</name>
    <dbReference type="NCBI Taxonomy" id="2528005"/>
    <lineage>
        <taxon>Bacteria</taxon>
        <taxon>Pseudomonadati</taxon>
        <taxon>Planctomycetota</taxon>
        <taxon>Planctomycetia</taxon>
        <taxon>Pirellulales</taxon>
        <taxon>Pirellulaceae</taxon>
        <taxon>Stieleria</taxon>
    </lineage>
</organism>
<dbReference type="InterPro" id="IPR037238">
    <property type="entry name" value="YbiA-like_sf"/>
</dbReference>
<name>A0A5C6B5E3_9BACT</name>
<reference evidence="3 4" key="1">
    <citation type="submission" date="2019-02" db="EMBL/GenBank/DDBJ databases">
        <title>Deep-cultivation of Planctomycetes and their phenomic and genomic characterization uncovers novel biology.</title>
        <authorList>
            <person name="Wiegand S."/>
            <person name="Jogler M."/>
            <person name="Boedeker C."/>
            <person name="Pinto D."/>
            <person name="Vollmers J."/>
            <person name="Rivas-Marin E."/>
            <person name="Kohn T."/>
            <person name="Peeters S.H."/>
            <person name="Heuer A."/>
            <person name="Rast P."/>
            <person name="Oberbeckmann S."/>
            <person name="Bunk B."/>
            <person name="Jeske O."/>
            <person name="Meyerdierks A."/>
            <person name="Storesund J.E."/>
            <person name="Kallscheuer N."/>
            <person name="Luecker S."/>
            <person name="Lage O.M."/>
            <person name="Pohl T."/>
            <person name="Merkel B.J."/>
            <person name="Hornburger P."/>
            <person name="Mueller R.-W."/>
            <person name="Bruemmer F."/>
            <person name="Labrenz M."/>
            <person name="Spormann A.M."/>
            <person name="Op Den Camp H."/>
            <person name="Overmann J."/>
            <person name="Amann R."/>
            <person name="Jetten M.S.M."/>
            <person name="Mascher T."/>
            <person name="Medema M.H."/>
            <person name="Devos D.P."/>
            <person name="Kaster A.-K."/>
            <person name="Ovreas L."/>
            <person name="Rohde M."/>
            <person name="Galperin M.Y."/>
            <person name="Jogler C."/>
        </authorList>
    </citation>
    <scope>NUCLEOTIDE SEQUENCE [LARGE SCALE GENOMIC DNA]</scope>
    <source>
        <strain evidence="3 4">Pla52n</strain>
    </source>
</reference>
<evidence type="ECO:0000256" key="1">
    <source>
        <dbReference type="ARBA" id="ARBA00000022"/>
    </source>
</evidence>
<gene>
    <name evidence="3" type="ORF">Pla52n_22410</name>
</gene>
<comment type="catalytic activity">
    <reaction evidence="2">
        <text>2,5-diamino-6-hydroxy-4-(5-phosphoribosylamino)-pyrimidine + H2O = 2,5,6-triamino-4-hydroxypyrimidine + D-ribose 5-phosphate</text>
        <dbReference type="Rhea" id="RHEA:23436"/>
        <dbReference type="ChEBI" id="CHEBI:15377"/>
        <dbReference type="ChEBI" id="CHEBI:58614"/>
        <dbReference type="ChEBI" id="CHEBI:78346"/>
        <dbReference type="ChEBI" id="CHEBI:137796"/>
    </reaction>
</comment>
<dbReference type="EMBL" id="SJPN01000002">
    <property type="protein sequence ID" value="TWU06519.1"/>
    <property type="molecule type" value="Genomic_DNA"/>
</dbReference>
<dbReference type="InterPro" id="IPR012816">
    <property type="entry name" value="NADAR"/>
</dbReference>
<dbReference type="Gene3D" id="1.10.357.40">
    <property type="entry name" value="YbiA-like"/>
    <property type="match status" value="1"/>
</dbReference>
<comment type="caution">
    <text evidence="3">The sequence shown here is derived from an EMBL/GenBank/DDBJ whole genome shotgun (WGS) entry which is preliminary data.</text>
</comment>
<comment type="catalytic activity">
    <reaction evidence="1">
        <text>5-amino-6-(5-phospho-D-ribosylamino)uracil + H2O = 5,6-diaminouracil + D-ribose 5-phosphate</text>
        <dbReference type="Rhea" id="RHEA:55020"/>
        <dbReference type="ChEBI" id="CHEBI:15377"/>
        <dbReference type="ChEBI" id="CHEBI:46252"/>
        <dbReference type="ChEBI" id="CHEBI:58453"/>
        <dbReference type="ChEBI" id="CHEBI:78346"/>
    </reaction>
</comment>
<evidence type="ECO:0000313" key="4">
    <source>
        <dbReference type="Proteomes" id="UP000320176"/>
    </source>
</evidence>
<proteinExistence type="predicted"/>
<dbReference type="OrthoDB" id="277379at2"/>
<evidence type="ECO:0000256" key="2">
    <source>
        <dbReference type="ARBA" id="ARBA00000751"/>
    </source>
</evidence>
<dbReference type="CDD" id="cd15457">
    <property type="entry name" value="NADAR"/>
    <property type="match status" value="1"/>
</dbReference>
<accession>A0A5C6B5E3</accession>
<protein>
    <submittedName>
        <fullName evidence="3">Uncharacterized protein</fullName>
    </submittedName>
</protein>
<keyword evidence="4" id="KW-1185">Reference proteome</keyword>
<dbReference type="AlphaFoldDB" id="A0A5C6B5E3"/>